<proteinExistence type="predicted"/>
<dbReference type="PANTHER" id="PTHR35750:SF1">
    <property type="entry name" value="PHOSPHOLIPID HYDROPEROXIDE GLUTATHIONE PEROXIDASE"/>
    <property type="match status" value="1"/>
</dbReference>
<gene>
    <name evidence="1" type="ORF">ACH5RR_040494</name>
</gene>
<protein>
    <submittedName>
        <fullName evidence="1">Uncharacterized protein</fullName>
    </submittedName>
</protein>
<evidence type="ECO:0000313" key="1">
    <source>
        <dbReference type="EMBL" id="KAL3497762.1"/>
    </source>
</evidence>
<reference evidence="1 2" key="1">
    <citation type="submission" date="2024-11" db="EMBL/GenBank/DDBJ databases">
        <title>A near-complete genome assembly of Cinchona calisaya.</title>
        <authorList>
            <person name="Lian D.C."/>
            <person name="Zhao X.W."/>
            <person name="Wei L."/>
        </authorList>
    </citation>
    <scope>NUCLEOTIDE SEQUENCE [LARGE SCALE GENOMIC DNA]</scope>
    <source>
        <tissue evidence="1">Nenye</tissue>
    </source>
</reference>
<dbReference type="PANTHER" id="PTHR35750">
    <property type="entry name" value="PHOSPHOLIPID HYDROPEROXIDE GLUTATHIONE PEROXIDASE"/>
    <property type="match status" value="1"/>
</dbReference>
<organism evidence="1 2">
    <name type="scientific">Cinchona calisaya</name>
    <dbReference type="NCBI Taxonomy" id="153742"/>
    <lineage>
        <taxon>Eukaryota</taxon>
        <taxon>Viridiplantae</taxon>
        <taxon>Streptophyta</taxon>
        <taxon>Embryophyta</taxon>
        <taxon>Tracheophyta</taxon>
        <taxon>Spermatophyta</taxon>
        <taxon>Magnoliopsida</taxon>
        <taxon>eudicotyledons</taxon>
        <taxon>Gunneridae</taxon>
        <taxon>Pentapetalae</taxon>
        <taxon>asterids</taxon>
        <taxon>lamiids</taxon>
        <taxon>Gentianales</taxon>
        <taxon>Rubiaceae</taxon>
        <taxon>Cinchonoideae</taxon>
        <taxon>Cinchoneae</taxon>
        <taxon>Cinchona</taxon>
    </lineage>
</organism>
<dbReference type="AlphaFoldDB" id="A0ABD2XW18"/>
<keyword evidence="2" id="KW-1185">Reference proteome</keyword>
<comment type="caution">
    <text evidence="1">The sequence shown here is derived from an EMBL/GenBank/DDBJ whole genome shotgun (WGS) entry which is preliminary data.</text>
</comment>
<sequence length="159" mass="17425">MGLFRRLAGFLGISKDEVEVLKDEEHENDVVSTSSAFAPAAAAAAQHPQRKGFSVPVQVPVDRPPPGPVLSPCTSGNGGVQGFRWYAKLLRMDEDGDVADEFLDVVSPESSAIVEDHHRPLPRFQVKHSTRPVKLSNQARCLNGKIQFGVELQGRLEWV</sequence>
<name>A0ABD2XW18_9GENT</name>
<evidence type="ECO:0000313" key="2">
    <source>
        <dbReference type="Proteomes" id="UP001630127"/>
    </source>
</evidence>
<dbReference type="Proteomes" id="UP001630127">
    <property type="component" value="Unassembled WGS sequence"/>
</dbReference>
<accession>A0ABD2XW18</accession>
<dbReference type="EMBL" id="JBJUIK010000017">
    <property type="protein sequence ID" value="KAL3497762.1"/>
    <property type="molecule type" value="Genomic_DNA"/>
</dbReference>